<dbReference type="Pfam" id="PF03772">
    <property type="entry name" value="Competence"/>
    <property type="match status" value="1"/>
</dbReference>
<feature type="transmembrane region" description="Helical" evidence="6">
    <location>
        <begin position="359"/>
        <end position="377"/>
    </location>
</feature>
<feature type="domain" description="Metallo-beta-lactamase" evidence="7">
    <location>
        <begin position="542"/>
        <end position="744"/>
    </location>
</feature>
<dbReference type="Gene3D" id="3.60.15.10">
    <property type="entry name" value="Ribonuclease Z/Hydroxyacylglutathione hydrolase-like"/>
    <property type="match status" value="1"/>
</dbReference>
<sequence>MPAPLLLPALSFIAGILFSIVLKSAYSWHLVLLTGITIAVGWLGYCFRKERAAFWLILAGFFLAGFGLCSLEYSRHQNNELRQLRVEGYLDFKGRVLRSPERRADRDILIIKVEEVRVSGVEKRIKGHLRLTVAHSSTSQEPLELLAGDRVEFSATLSPEDTFRNFFPDFMPRYLRSQRIQARAFAKSPLLIKKINQKNHTPAGFFSGLRRKLQKGIEKDFPGPDRFTLAAEGAVLEALLLGADGRLDPETDRQFQKTGLYHLLAISGAHVAVVSLLFYSFLGLFITRKRTIQLILLAVLIFYAFLVEGQPSVFRAVIMTSLFLLGKLISADTNLLNTLALSALVLLVINPFSLEDVGFQLTFLATLSLVLFFKPIFKVLPKLPFRVSEMTAMSLAAVAGTMPVIISNFNRVTFASLILNLPAAPLMGLIMAVGYIYLAVNLMLPAAGHLLSFVLKYLIRFFSWVAAWLEPFNSLSYRLPSPPTMVVIGFYLCLLLLLAKPRFRYQKLLTAAGLSVFFLVMIIYPFRPHNERLTVTFMDVGQGDSLVVEFPGSRVMVIDAGGFVQGSFDPGESLVSPYLWHRGYKKIDYLVCSHFHPDHAGGLPALARNFRVGEFWSVEEKGNRLSEEINRVLSRKTRKKMLRAGLSQVIDGCRVEVLYPDEQAEALFHPGNDLSVILKLDCAEQSFLLAADITAPVEDYLVRLWPGKLEATVLKVPHHGSRSSASPTFLEAVSPRWAVITAGRNNVYGFPDLEVLERLEAAGIEVLRIDRDGAVRFEQGASGLVIRTAAAGMN</sequence>
<gene>
    <name evidence="8" type="ORF">OP8BY_1849</name>
</gene>
<comment type="subcellular location">
    <subcellularLocation>
        <location evidence="1">Cell membrane</location>
        <topology evidence="1">Multi-pass membrane protein</topology>
    </subcellularLocation>
</comment>
<comment type="caution">
    <text evidence="8">The sequence shown here is derived from an EMBL/GenBank/DDBJ whole genome shotgun (WGS) entry which is preliminary data.</text>
</comment>
<dbReference type="CDD" id="cd07731">
    <property type="entry name" value="ComA-like_MBL-fold"/>
    <property type="match status" value="1"/>
</dbReference>
<proteinExistence type="predicted"/>
<feature type="transmembrane region" description="Helical" evidence="6">
    <location>
        <begin position="259"/>
        <end position="279"/>
    </location>
</feature>
<feature type="transmembrane region" description="Helical" evidence="6">
    <location>
        <begin position="508"/>
        <end position="526"/>
    </location>
</feature>
<evidence type="ECO:0000313" key="8">
    <source>
        <dbReference type="EMBL" id="RFT16245.1"/>
    </source>
</evidence>
<dbReference type="PANTHER" id="PTHR30619">
    <property type="entry name" value="DNA INTERNALIZATION/COMPETENCE PROTEIN COMEC/REC2"/>
    <property type="match status" value="1"/>
</dbReference>
<keyword evidence="3 6" id="KW-0812">Transmembrane</keyword>
<evidence type="ECO:0000259" key="7">
    <source>
        <dbReference type="SMART" id="SM00849"/>
    </source>
</evidence>
<organism evidence="8 9">
    <name type="scientific">Candidatus Saccharicenans subterraneus</name>
    <dbReference type="NCBI Taxonomy" id="2508984"/>
    <lineage>
        <taxon>Bacteria</taxon>
        <taxon>Candidatus Aminicenantota</taxon>
        <taxon>Candidatus Aminicenantia</taxon>
        <taxon>Candidatus Aminicenantales</taxon>
        <taxon>Candidatus Saccharicenantaceae</taxon>
        <taxon>Candidatus Saccharicenans</taxon>
    </lineage>
</organism>
<feature type="transmembrane region" description="Helical" evidence="6">
    <location>
        <begin position="54"/>
        <end position="73"/>
    </location>
</feature>
<dbReference type="SUPFAM" id="SSF56281">
    <property type="entry name" value="Metallo-hydrolase/oxidoreductase"/>
    <property type="match status" value="1"/>
</dbReference>
<feature type="transmembrane region" description="Helical" evidence="6">
    <location>
        <begin position="291"/>
        <end position="307"/>
    </location>
</feature>
<dbReference type="AlphaFoldDB" id="A0A3E2BNA7"/>
<dbReference type="GO" id="GO:0030420">
    <property type="term" value="P:establishment of competence for transformation"/>
    <property type="evidence" value="ECO:0007669"/>
    <property type="project" value="InterPro"/>
</dbReference>
<dbReference type="SMART" id="SM00849">
    <property type="entry name" value="Lactamase_B"/>
    <property type="match status" value="1"/>
</dbReference>
<feature type="transmembrane region" description="Helical" evidence="6">
    <location>
        <begin position="389"/>
        <end position="406"/>
    </location>
</feature>
<evidence type="ECO:0000256" key="4">
    <source>
        <dbReference type="ARBA" id="ARBA00022989"/>
    </source>
</evidence>
<dbReference type="Pfam" id="PF13567">
    <property type="entry name" value="DUF4131"/>
    <property type="match status" value="1"/>
</dbReference>
<feature type="transmembrane region" description="Helical" evidence="6">
    <location>
        <begin position="481"/>
        <end position="499"/>
    </location>
</feature>
<dbReference type="NCBIfam" id="TIGR00361">
    <property type="entry name" value="ComEC_Rec2"/>
    <property type="match status" value="1"/>
</dbReference>
<dbReference type="PANTHER" id="PTHR30619:SF1">
    <property type="entry name" value="RECOMBINATION PROTEIN 2"/>
    <property type="match status" value="1"/>
</dbReference>
<accession>A0A3E2BNA7</accession>
<reference evidence="8 9" key="1">
    <citation type="submission" date="2018-08" db="EMBL/GenBank/DDBJ databases">
        <title>Genome analysis of the thermophilic bacterium of the candidate phylum Aminicenantes from deep subsurface aquifer revealed its physiology and ecological role.</title>
        <authorList>
            <person name="Kadnikov V.V."/>
            <person name="Mardanov A.V."/>
            <person name="Beletsky A.V."/>
            <person name="Karnachuk O.V."/>
            <person name="Ravin N.V."/>
        </authorList>
    </citation>
    <scope>NUCLEOTIDE SEQUENCE [LARGE SCALE GENOMIC DNA]</scope>
    <source>
        <strain evidence="8">BY38</strain>
    </source>
</reference>
<evidence type="ECO:0000256" key="2">
    <source>
        <dbReference type="ARBA" id="ARBA00022475"/>
    </source>
</evidence>
<evidence type="ECO:0000256" key="1">
    <source>
        <dbReference type="ARBA" id="ARBA00004651"/>
    </source>
</evidence>
<name>A0A3E2BNA7_9BACT</name>
<dbReference type="InterPro" id="IPR025405">
    <property type="entry name" value="DUF4131"/>
</dbReference>
<feature type="transmembrane region" description="Helical" evidence="6">
    <location>
        <begin position="29"/>
        <end position="47"/>
    </location>
</feature>
<keyword evidence="5 6" id="KW-0472">Membrane</keyword>
<keyword evidence="4 6" id="KW-1133">Transmembrane helix</keyword>
<dbReference type="NCBIfam" id="TIGR00360">
    <property type="entry name" value="ComEC_N-term"/>
    <property type="match status" value="1"/>
</dbReference>
<dbReference type="GO" id="GO:0005886">
    <property type="term" value="C:plasma membrane"/>
    <property type="evidence" value="ECO:0007669"/>
    <property type="project" value="UniProtKB-SubCell"/>
</dbReference>
<protein>
    <submittedName>
        <fullName evidence="8">Late competence protein ComEC, DNA transport</fullName>
    </submittedName>
</protein>
<dbReference type="Pfam" id="PF00753">
    <property type="entry name" value="Lactamase_B"/>
    <property type="match status" value="1"/>
</dbReference>
<evidence type="ECO:0000256" key="5">
    <source>
        <dbReference type="ARBA" id="ARBA00023136"/>
    </source>
</evidence>
<dbReference type="InterPro" id="IPR036866">
    <property type="entry name" value="RibonucZ/Hydroxyglut_hydro"/>
</dbReference>
<dbReference type="InterPro" id="IPR004477">
    <property type="entry name" value="ComEC_N"/>
</dbReference>
<evidence type="ECO:0000256" key="3">
    <source>
        <dbReference type="ARBA" id="ARBA00022692"/>
    </source>
</evidence>
<dbReference type="InterPro" id="IPR052159">
    <property type="entry name" value="Competence_DNA_uptake"/>
</dbReference>
<evidence type="ECO:0000313" key="9">
    <source>
        <dbReference type="Proteomes" id="UP000257323"/>
    </source>
</evidence>
<feature type="transmembrane region" description="Helical" evidence="6">
    <location>
        <begin position="336"/>
        <end position="353"/>
    </location>
</feature>
<evidence type="ECO:0000256" key="6">
    <source>
        <dbReference type="SAM" id="Phobius"/>
    </source>
</evidence>
<dbReference type="InterPro" id="IPR035681">
    <property type="entry name" value="ComA-like_MBL"/>
</dbReference>
<dbReference type="Proteomes" id="UP000257323">
    <property type="component" value="Unassembled WGS sequence"/>
</dbReference>
<keyword evidence="2" id="KW-1003">Cell membrane</keyword>
<dbReference type="InterPro" id="IPR004797">
    <property type="entry name" value="Competence_ComEC/Rec2"/>
</dbReference>
<dbReference type="InterPro" id="IPR001279">
    <property type="entry name" value="Metallo-B-lactamas"/>
</dbReference>
<feature type="transmembrane region" description="Helical" evidence="6">
    <location>
        <begin position="412"/>
        <end position="438"/>
    </location>
</feature>
<dbReference type="EMBL" id="QUAH01000004">
    <property type="protein sequence ID" value="RFT16245.1"/>
    <property type="molecule type" value="Genomic_DNA"/>
</dbReference>